<sequence length="119" mass="13646">MVFQTTVLKFSSSSSLFYHYKVFKPFSLPCFTLLPSNQTYNRHSFSQSLPFLYSFALKPILIFPTRKQNERNSNHFLKSQLFRFIALGSQNIAAIANGTVEGITPQLTKPDGKIIFECR</sequence>
<protein>
    <submittedName>
        <fullName evidence="1">Uncharacterized protein</fullName>
    </submittedName>
</protein>
<keyword evidence="2" id="KW-1185">Reference proteome</keyword>
<comment type="caution">
    <text evidence="1">The sequence shown here is derived from an EMBL/GenBank/DDBJ whole genome shotgun (WGS) entry which is preliminary data.</text>
</comment>
<organism evidence="1 2">
    <name type="scientific">Sphaerodactylus townsendi</name>
    <dbReference type="NCBI Taxonomy" id="933632"/>
    <lineage>
        <taxon>Eukaryota</taxon>
        <taxon>Metazoa</taxon>
        <taxon>Chordata</taxon>
        <taxon>Craniata</taxon>
        <taxon>Vertebrata</taxon>
        <taxon>Euteleostomi</taxon>
        <taxon>Lepidosauria</taxon>
        <taxon>Squamata</taxon>
        <taxon>Bifurcata</taxon>
        <taxon>Gekkota</taxon>
        <taxon>Sphaerodactylidae</taxon>
        <taxon>Sphaerodactylus</taxon>
    </lineage>
</organism>
<dbReference type="EMBL" id="CM037623">
    <property type="protein sequence ID" value="KAH7988714.1"/>
    <property type="molecule type" value="Genomic_DNA"/>
</dbReference>
<dbReference type="Proteomes" id="UP000827872">
    <property type="component" value="Linkage Group LG10"/>
</dbReference>
<proteinExistence type="predicted"/>
<evidence type="ECO:0000313" key="1">
    <source>
        <dbReference type="EMBL" id="KAH7988714.1"/>
    </source>
</evidence>
<gene>
    <name evidence="1" type="ORF">K3G42_020827</name>
</gene>
<evidence type="ECO:0000313" key="2">
    <source>
        <dbReference type="Proteomes" id="UP000827872"/>
    </source>
</evidence>
<reference evidence="1" key="1">
    <citation type="submission" date="2021-08" db="EMBL/GenBank/DDBJ databases">
        <title>The first chromosome-level gecko genome reveals the dynamic sex chromosomes of Neotropical dwarf geckos (Sphaerodactylidae: Sphaerodactylus).</title>
        <authorList>
            <person name="Pinto B.J."/>
            <person name="Keating S.E."/>
            <person name="Gamble T."/>
        </authorList>
    </citation>
    <scope>NUCLEOTIDE SEQUENCE</scope>
    <source>
        <strain evidence="1">TG3544</strain>
    </source>
</reference>
<accession>A0ACB8E897</accession>
<name>A0ACB8E897_9SAUR</name>